<accession>A0A7X3SHL3</accession>
<dbReference type="Proteomes" id="UP000460412">
    <property type="component" value="Unassembled WGS sequence"/>
</dbReference>
<sequence>MGCRQEGQTAGTGRGITGDMRRTGRVTVNTVISGKESGKAAARRNVITFSRRRVRHQWMFPKILCRRNLAEMAVAAVKDVHTAGIPHASVTV</sequence>
<dbReference type="AlphaFoldDB" id="A0A7X3SHL3"/>
<evidence type="ECO:0000256" key="1">
    <source>
        <dbReference type="SAM" id="MobiDB-lite"/>
    </source>
</evidence>
<proteinExistence type="predicted"/>
<keyword evidence="3" id="KW-1185">Reference proteome</keyword>
<dbReference type="RefSeq" id="WP_159749796.1">
    <property type="nucleotide sequence ID" value="NZ_WUQX01000001.1"/>
</dbReference>
<dbReference type="EMBL" id="WUQX01000001">
    <property type="protein sequence ID" value="MXP74472.1"/>
    <property type="molecule type" value="Genomic_DNA"/>
</dbReference>
<comment type="caution">
    <text evidence="2">The sequence shown here is derived from an EMBL/GenBank/DDBJ whole genome shotgun (WGS) entry which is preliminary data.</text>
</comment>
<protein>
    <submittedName>
        <fullName evidence="2">Uncharacterized protein</fullName>
    </submittedName>
</protein>
<evidence type="ECO:0000313" key="3">
    <source>
        <dbReference type="Proteomes" id="UP000460412"/>
    </source>
</evidence>
<reference evidence="2 3" key="1">
    <citation type="submission" date="2019-12" db="EMBL/GenBank/DDBJ databases">
        <title>Sporaefaciens musculi gen. nov., sp. nov., a novel bacterium isolated from the caecum of an obese mouse.</title>
        <authorList>
            <person name="Rasmussen T.S."/>
            <person name="Streidl T."/>
            <person name="Hitch T.C.A."/>
            <person name="Wortmann E."/>
            <person name="Deptula P."/>
            <person name="Hansen M."/>
            <person name="Nielsen D.S."/>
            <person name="Clavel T."/>
            <person name="Vogensen F.K."/>
        </authorList>
    </citation>
    <scope>NUCLEOTIDE SEQUENCE [LARGE SCALE GENOMIC DNA]</scope>
    <source>
        <strain evidence="2 3">WCA-9-b2</strain>
    </source>
</reference>
<evidence type="ECO:0000313" key="2">
    <source>
        <dbReference type="EMBL" id="MXP74472.1"/>
    </source>
</evidence>
<organism evidence="2 3">
    <name type="scientific">Sporofaciens musculi</name>
    <dbReference type="NCBI Taxonomy" id="2681861"/>
    <lineage>
        <taxon>Bacteria</taxon>
        <taxon>Bacillati</taxon>
        <taxon>Bacillota</taxon>
        <taxon>Clostridia</taxon>
        <taxon>Lachnospirales</taxon>
        <taxon>Lachnospiraceae</taxon>
        <taxon>Sporofaciens</taxon>
    </lineage>
</organism>
<feature type="region of interest" description="Disordered" evidence="1">
    <location>
        <begin position="1"/>
        <end position="22"/>
    </location>
</feature>
<name>A0A7X3SHL3_9FIRM</name>
<gene>
    <name evidence="2" type="ORF">GN277_03260</name>
</gene>